<dbReference type="InterPro" id="IPR013783">
    <property type="entry name" value="Ig-like_fold"/>
</dbReference>
<evidence type="ECO:0000256" key="2">
    <source>
        <dbReference type="ARBA" id="ARBA00022670"/>
    </source>
</evidence>
<keyword evidence="3" id="KW-0378">Hydrolase</keyword>
<keyword evidence="2" id="KW-0645">Protease</keyword>
<evidence type="ECO:0000313" key="7">
    <source>
        <dbReference type="Proteomes" id="UP000030134"/>
    </source>
</evidence>
<evidence type="ECO:0008006" key="8">
    <source>
        <dbReference type="Google" id="ProtNLM"/>
    </source>
</evidence>
<dbReference type="Pfam" id="PF11551">
    <property type="entry name" value="Omp28"/>
    <property type="match status" value="1"/>
</dbReference>
<comment type="similarity">
    <text evidence="1">Belongs to the peptidase C25 family.</text>
</comment>
<keyword evidence="4" id="KW-0843">Virulence</keyword>
<dbReference type="OrthoDB" id="1081990at2"/>
<feature type="chain" id="PRO_5001987776" description="Outer membrane protein Omp28" evidence="5">
    <location>
        <begin position="27"/>
        <end position="271"/>
    </location>
</feature>
<keyword evidence="7" id="KW-1185">Reference proteome</keyword>
<dbReference type="RefSeq" id="WP_025842259.1">
    <property type="nucleotide sequence ID" value="NZ_JQZW01000008.1"/>
</dbReference>
<dbReference type="GO" id="GO:0008234">
    <property type="term" value="F:cysteine-type peptidase activity"/>
    <property type="evidence" value="ECO:0007669"/>
    <property type="project" value="UniProtKB-KW"/>
</dbReference>
<gene>
    <name evidence="6" type="ORF">HQ36_05100</name>
</gene>
<keyword evidence="3" id="KW-0788">Thiol protease</keyword>
<proteinExistence type="inferred from homology"/>
<dbReference type="STRING" id="266762.HQ36_05100"/>
<comment type="caution">
    <text evidence="6">The sequence shown here is derived from an EMBL/GenBank/DDBJ whole genome shotgun (WGS) entry which is preliminary data.</text>
</comment>
<sequence>MKKSALILSILSAGLLTLFSSCSKIAPEKRLVPLDAGMGGDKRTILLEDFTGEKCVNCPKAALAIHDIQKLFGHNVVAVGLHGTAAFTPKGSSLFTPEAAAYYERFANGVGLPTGIISRTKFPGRNALSINEFGTWSGLIKGLLDSKPRIFEIKTEATSDGIDAVTAKITLKKYGNSENLPKDLMLQVWVIEDGITGIPQEGAEDKYNYVHNHVLRGSLNGIWGEAVTLDKEVSYTRSLENINDVQKCHLVAFVYDSNTMEVYEATSVNIK</sequence>
<dbReference type="AlphaFoldDB" id="A0A0A2GCW5"/>
<reference evidence="6 7" key="1">
    <citation type="submission" date="2014-08" db="EMBL/GenBank/DDBJ databases">
        <title>Porphyromonas gingivicanis strain:COT-022_OH1391 Genome sequencing.</title>
        <authorList>
            <person name="Wallis C."/>
            <person name="Deusch O."/>
            <person name="O'Flynn C."/>
            <person name="Davis I."/>
            <person name="Jospin G."/>
            <person name="Darling A.E."/>
            <person name="Coil D.A."/>
            <person name="Alexiev A."/>
            <person name="Horsfall A."/>
            <person name="Kirkwood N."/>
            <person name="Harris S."/>
            <person name="Eisen J.A."/>
        </authorList>
    </citation>
    <scope>NUCLEOTIDE SEQUENCE [LARGE SCALE GENOMIC DNA]</scope>
    <source>
        <strain evidence="7">COT-022 OH1391</strain>
    </source>
</reference>
<dbReference type="Gene3D" id="2.60.40.10">
    <property type="entry name" value="Immunoglobulins"/>
    <property type="match status" value="1"/>
</dbReference>
<feature type="signal peptide" evidence="5">
    <location>
        <begin position="1"/>
        <end position="26"/>
    </location>
</feature>
<evidence type="ECO:0000256" key="5">
    <source>
        <dbReference type="SAM" id="SignalP"/>
    </source>
</evidence>
<dbReference type="InterPro" id="IPR021615">
    <property type="entry name" value="Omp28"/>
</dbReference>
<dbReference type="Proteomes" id="UP000030134">
    <property type="component" value="Unassembled WGS sequence"/>
</dbReference>
<name>A0A0A2GCW5_9PORP</name>
<keyword evidence="5" id="KW-0732">Signal</keyword>
<evidence type="ECO:0000313" key="6">
    <source>
        <dbReference type="EMBL" id="KGN98274.1"/>
    </source>
</evidence>
<evidence type="ECO:0000256" key="3">
    <source>
        <dbReference type="ARBA" id="ARBA00022807"/>
    </source>
</evidence>
<dbReference type="EMBL" id="JQZW01000008">
    <property type="protein sequence ID" value="KGN98274.1"/>
    <property type="molecule type" value="Genomic_DNA"/>
</dbReference>
<protein>
    <recommendedName>
        <fullName evidence="8">Outer membrane protein Omp28</fullName>
    </recommendedName>
</protein>
<dbReference type="PROSITE" id="PS51257">
    <property type="entry name" value="PROKAR_LIPOPROTEIN"/>
    <property type="match status" value="1"/>
</dbReference>
<evidence type="ECO:0000256" key="4">
    <source>
        <dbReference type="ARBA" id="ARBA00023026"/>
    </source>
</evidence>
<dbReference type="GO" id="GO:0006508">
    <property type="term" value="P:proteolysis"/>
    <property type="evidence" value="ECO:0007669"/>
    <property type="project" value="UniProtKB-KW"/>
</dbReference>
<evidence type="ECO:0000256" key="1">
    <source>
        <dbReference type="ARBA" id="ARBA00006067"/>
    </source>
</evidence>
<dbReference type="eggNOG" id="ENOG5032UCK">
    <property type="taxonomic scope" value="Bacteria"/>
</dbReference>
<dbReference type="NCBIfam" id="NF033782">
    <property type="entry name" value="lipoprot_Omp28"/>
    <property type="match status" value="1"/>
</dbReference>
<organism evidence="6 7">
    <name type="scientific">Porphyromonas gingivicanis</name>
    <dbReference type="NCBI Taxonomy" id="266762"/>
    <lineage>
        <taxon>Bacteria</taxon>
        <taxon>Pseudomonadati</taxon>
        <taxon>Bacteroidota</taxon>
        <taxon>Bacteroidia</taxon>
        <taxon>Bacteroidales</taxon>
        <taxon>Porphyromonadaceae</taxon>
        <taxon>Porphyromonas</taxon>
    </lineage>
</organism>
<accession>A0A0A2GCW5</accession>